<reference evidence="3 4" key="1">
    <citation type="submission" date="2020-06" db="EMBL/GenBank/DDBJ databases">
        <title>NJ-3-1, isolated from saline soil.</title>
        <authorList>
            <person name="Cui H.L."/>
            <person name="Shi X."/>
        </authorList>
    </citation>
    <scope>NUCLEOTIDE SEQUENCE [LARGE SCALE GENOMIC DNA]</scope>
    <source>
        <strain evidence="3 4">NJ-3-1</strain>
    </source>
</reference>
<dbReference type="OrthoDB" id="379008at2157"/>
<feature type="compositionally biased region" description="Basic and acidic residues" evidence="1">
    <location>
        <begin position="55"/>
        <end position="65"/>
    </location>
</feature>
<dbReference type="RefSeq" id="WP_179270209.1">
    <property type="nucleotide sequence ID" value="NZ_CP058579.1"/>
</dbReference>
<keyword evidence="4" id="KW-1185">Reference proteome</keyword>
<feature type="domain" description="Ig-like" evidence="2">
    <location>
        <begin position="153"/>
        <end position="210"/>
    </location>
</feature>
<evidence type="ECO:0000259" key="2">
    <source>
        <dbReference type="Pfam" id="PF25942"/>
    </source>
</evidence>
<dbReference type="EMBL" id="CP058579">
    <property type="protein sequence ID" value="QLG63625.1"/>
    <property type="molecule type" value="Genomic_DNA"/>
</dbReference>
<dbReference type="GeneID" id="56039509"/>
<feature type="region of interest" description="Disordered" evidence="1">
    <location>
        <begin position="17"/>
        <end position="74"/>
    </location>
</feature>
<feature type="compositionally biased region" description="Acidic residues" evidence="1">
    <location>
        <begin position="33"/>
        <end position="48"/>
    </location>
</feature>
<sequence length="249" mass="27053">MRRRTFQAAVGAGLLSLPGCLSAAGGDGRPDGDGTDTPDGDGTPDDDGTGTPGEPGDRRYEECPREVIPYDQFPEEVRAEIDAALDGRYESDRVFLREAMDVDGSYVSVEETYYDPTLAVEGDREVLELRPVEPKALPNPRPVSVEQTRDGKRTVTVELVADDGTVLIDESRDLWPGGEVEFGRTHRVGTHELRITVTDGGRVEDEVTDPVRIGESHFDVLAVVEPDDVSLTGTVADLGYCRFDAENDG</sequence>
<dbReference type="Pfam" id="PF25942">
    <property type="entry name" value="Ig_halo"/>
    <property type="match status" value="1"/>
</dbReference>
<accession>A0A7D5QMP1</accession>
<protein>
    <recommendedName>
        <fullName evidence="2">Ig-like domain-containing protein</fullName>
    </recommendedName>
</protein>
<proteinExistence type="predicted"/>
<organism evidence="3 4">
    <name type="scientific">Halorarum salinum</name>
    <dbReference type="NCBI Taxonomy" id="2743089"/>
    <lineage>
        <taxon>Archaea</taxon>
        <taxon>Methanobacteriati</taxon>
        <taxon>Methanobacteriota</taxon>
        <taxon>Stenosarchaea group</taxon>
        <taxon>Halobacteria</taxon>
        <taxon>Halobacteriales</taxon>
        <taxon>Haloferacaceae</taxon>
        <taxon>Halorarum</taxon>
    </lineage>
</organism>
<evidence type="ECO:0000313" key="3">
    <source>
        <dbReference type="EMBL" id="QLG63625.1"/>
    </source>
</evidence>
<evidence type="ECO:0000313" key="4">
    <source>
        <dbReference type="Proteomes" id="UP000509626"/>
    </source>
</evidence>
<gene>
    <name evidence="3" type="ORF">HUG12_18580</name>
</gene>
<dbReference type="InterPro" id="IPR058929">
    <property type="entry name" value="Ig_halo"/>
</dbReference>
<dbReference type="KEGG" id="halu:HUG12_18580"/>
<dbReference type="Proteomes" id="UP000509626">
    <property type="component" value="Chromosome"/>
</dbReference>
<evidence type="ECO:0000256" key="1">
    <source>
        <dbReference type="SAM" id="MobiDB-lite"/>
    </source>
</evidence>
<name>A0A7D5QMP1_9EURY</name>
<dbReference type="AlphaFoldDB" id="A0A7D5QMP1"/>